<dbReference type="InterPro" id="IPR002514">
    <property type="entry name" value="Transposase_8"/>
</dbReference>
<organism evidence="3 4">
    <name type="scientific">Succinivibrio faecicola</name>
    <dbReference type="NCBI Taxonomy" id="2820300"/>
    <lineage>
        <taxon>Bacteria</taxon>
        <taxon>Pseudomonadati</taxon>
        <taxon>Pseudomonadota</taxon>
        <taxon>Gammaproteobacteria</taxon>
        <taxon>Aeromonadales</taxon>
        <taxon>Succinivibrionaceae</taxon>
        <taxon>Succinivibrio</taxon>
    </lineage>
</organism>
<dbReference type="Gene3D" id="1.10.10.60">
    <property type="entry name" value="Homeodomain-like"/>
    <property type="match status" value="1"/>
</dbReference>
<name>A0ABS7DJ14_9GAMM</name>
<evidence type="ECO:0000256" key="2">
    <source>
        <dbReference type="SAM" id="Coils"/>
    </source>
</evidence>
<keyword evidence="4" id="KW-1185">Reference proteome</keyword>
<reference evidence="3 4" key="1">
    <citation type="submission" date="2021-03" db="EMBL/GenBank/DDBJ databases">
        <title>Succinivibrio sp. nov. isolated from feces of cow.</title>
        <authorList>
            <person name="Choi J.-Y."/>
        </authorList>
    </citation>
    <scope>NUCLEOTIDE SEQUENCE [LARGE SCALE GENOMIC DNA]</scope>
    <source>
        <strain evidence="3 4">AGMB01872</strain>
    </source>
</reference>
<dbReference type="InterPro" id="IPR009057">
    <property type="entry name" value="Homeodomain-like_sf"/>
</dbReference>
<accession>A0ABS7DJ14</accession>
<dbReference type="Proteomes" id="UP000731465">
    <property type="component" value="Unassembled WGS sequence"/>
</dbReference>
<evidence type="ECO:0000313" key="4">
    <source>
        <dbReference type="Proteomes" id="UP000731465"/>
    </source>
</evidence>
<proteinExistence type="inferred from homology"/>
<dbReference type="SUPFAM" id="SSF46689">
    <property type="entry name" value="Homeodomain-like"/>
    <property type="match status" value="1"/>
</dbReference>
<dbReference type="Pfam" id="PF01527">
    <property type="entry name" value="HTH_Tnp_1"/>
    <property type="match status" value="1"/>
</dbReference>
<comment type="similarity">
    <text evidence="1">Belongs to the transposase 8 family.</text>
</comment>
<gene>
    <name evidence="3" type="ORF">J5V48_09270</name>
</gene>
<comment type="caution">
    <text evidence="3">The sequence shown here is derived from an EMBL/GenBank/DDBJ whole genome shotgun (WGS) entry which is preliminary data.</text>
</comment>
<evidence type="ECO:0000313" key="3">
    <source>
        <dbReference type="EMBL" id="MBW7571082.1"/>
    </source>
</evidence>
<protein>
    <submittedName>
        <fullName evidence="3">Transposase</fullName>
    </submittedName>
</protein>
<keyword evidence="2" id="KW-0175">Coiled coil</keyword>
<evidence type="ECO:0000256" key="1">
    <source>
        <dbReference type="ARBA" id="ARBA00009964"/>
    </source>
</evidence>
<feature type="coiled-coil region" evidence="2">
    <location>
        <begin position="47"/>
        <end position="81"/>
    </location>
</feature>
<dbReference type="EMBL" id="JAGFNY010000051">
    <property type="protein sequence ID" value="MBW7571082.1"/>
    <property type="molecule type" value="Genomic_DNA"/>
</dbReference>
<dbReference type="RefSeq" id="WP_219938306.1">
    <property type="nucleotide sequence ID" value="NZ_JAGFNY010000051.1"/>
</dbReference>
<sequence length="89" mass="10059">MARKNKYSEEFIKTAVSRVNAGIAQVQVANELGIKPQTLSRWCIAAKKGMSLEEKNESDEIRRLKKELEKAKAENEFLKKAAAFFAKSL</sequence>